<proteinExistence type="predicted"/>
<dbReference type="OrthoDB" id="3353677at2"/>
<organism evidence="2 3">
    <name type="scientific">Trebonia kvetii</name>
    <dbReference type="NCBI Taxonomy" id="2480626"/>
    <lineage>
        <taxon>Bacteria</taxon>
        <taxon>Bacillati</taxon>
        <taxon>Actinomycetota</taxon>
        <taxon>Actinomycetes</taxon>
        <taxon>Streptosporangiales</taxon>
        <taxon>Treboniaceae</taxon>
        <taxon>Trebonia</taxon>
    </lineage>
</organism>
<dbReference type="EMBL" id="RPFW01000001">
    <property type="protein sequence ID" value="TVZ06298.1"/>
    <property type="molecule type" value="Genomic_DNA"/>
</dbReference>
<feature type="compositionally biased region" description="Basic and acidic residues" evidence="1">
    <location>
        <begin position="297"/>
        <end position="315"/>
    </location>
</feature>
<reference evidence="2 3" key="1">
    <citation type="submission" date="2018-11" db="EMBL/GenBank/DDBJ databases">
        <title>Trebonia kvetii gen.nov., sp.nov., a novel acidophilic actinobacterium, and proposal of the new actinobacterial family Treboniaceae fam. nov.</title>
        <authorList>
            <person name="Rapoport D."/>
            <person name="Sagova-Mareckova M."/>
            <person name="Sedlacek I."/>
            <person name="Provaznik J."/>
            <person name="Kralova S."/>
            <person name="Pavlinic D."/>
            <person name="Benes V."/>
            <person name="Kopecky J."/>
        </authorList>
    </citation>
    <scope>NUCLEOTIDE SEQUENCE [LARGE SCALE GENOMIC DNA]</scope>
    <source>
        <strain evidence="2 3">15Tr583</strain>
    </source>
</reference>
<dbReference type="AlphaFoldDB" id="A0A6P2C4Y0"/>
<name>A0A6P2C4Y0_9ACTN</name>
<protein>
    <submittedName>
        <fullName evidence="2">Uncharacterized protein</fullName>
    </submittedName>
</protein>
<dbReference type="Proteomes" id="UP000460272">
    <property type="component" value="Unassembled WGS sequence"/>
</dbReference>
<evidence type="ECO:0000313" key="2">
    <source>
        <dbReference type="EMBL" id="TVZ06298.1"/>
    </source>
</evidence>
<accession>A0A6P2C4Y0</accession>
<gene>
    <name evidence="2" type="ORF">EAS64_02375</name>
</gene>
<evidence type="ECO:0000256" key="1">
    <source>
        <dbReference type="SAM" id="MobiDB-lite"/>
    </source>
</evidence>
<evidence type="ECO:0000313" key="3">
    <source>
        <dbReference type="Proteomes" id="UP000460272"/>
    </source>
</evidence>
<sequence length="580" mass="63500">MTGRGHRAALPDGDHARPDYVTTNEQGGLVVRHYNRHGQVLEFDFSELPVAPPMQASLAALFAARCTPAYWSVHRTSKTAWVHLRSFAQFLAQQQRPPRDLDDLTPELVRQWRSSCDYMCWIVIAAMLRADARLQAGHAADELARRRKPARSKVQSYSEAELGEVRKAARRQFRSALQRINDNALHLQRWRDGTIAEGSRDWVIGEGLDLLARTGALPKYTDKNGRLTVKGRYRIAFGGSSGAATWQRLFLTREAAAALGVLLMAEFGWNLSVIDTLAVPVASPDQGSDGHPTYHISLEKPRRGPGRSHETRNVTDHGAGSPGRLITQALAATRFARAIVEETAPGTNRLIVWRSNQPGRPQADGDRLPPVGPFSFGVHSDAGSTWARAAGLGGSPFRRGRRTVVALDRREPAQHSQETHDRAYVLPDKRVQAQAVEVIAGGAEDAAARARTVVLVAQVRDQPDPGDVETATADCCSPDDSPWPSPGGGCGASFLLCLACPNARVHAGHHPRLAHLHEALGSLRSVLPPAAWAADWRDAHERLEDLRERVGEGPWTRALARVTDADRALIHHLLTGNLDE</sequence>
<dbReference type="RefSeq" id="WP_145851053.1">
    <property type="nucleotide sequence ID" value="NZ_RPFW01000001.1"/>
</dbReference>
<feature type="region of interest" description="Disordered" evidence="1">
    <location>
        <begin position="284"/>
        <end position="322"/>
    </location>
</feature>
<keyword evidence="3" id="KW-1185">Reference proteome</keyword>
<comment type="caution">
    <text evidence="2">The sequence shown here is derived from an EMBL/GenBank/DDBJ whole genome shotgun (WGS) entry which is preliminary data.</text>
</comment>